<evidence type="ECO:0000313" key="2">
    <source>
        <dbReference type="Proteomes" id="UP001287282"/>
    </source>
</evidence>
<dbReference type="Proteomes" id="UP001287282">
    <property type="component" value="Unassembled WGS sequence"/>
</dbReference>
<organism evidence="1 2">
    <name type="scientific">Alkalihalophilus lindianensis</name>
    <dbReference type="NCBI Taxonomy" id="1630542"/>
    <lineage>
        <taxon>Bacteria</taxon>
        <taxon>Bacillati</taxon>
        <taxon>Bacillota</taxon>
        <taxon>Bacilli</taxon>
        <taxon>Bacillales</taxon>
        <taxon>Bacillaceae</taxon>
        <taxon>Alkalihalophilus</taxon>
    </lineage>
</organism>
<accession>A0ABU3XF08</accession>
<reference evidence="1 2" key="1">
    <citation type="submission" date="2023-10" db="EMBL/GenBank/DDBJ databases">
        <title>Screening of Alkalihalobacillus lindianensis BZ-TG-R113 and Its Alleviation of Salt Stress on Rapeseed Growth.</title>
        <authorList>
            <person name="Zhao B."/>
            <person name="Guo T."/>
        </authorList>
    </citation>
    <scope>NUCLEOTIDE SEQUENCE [LARGE SCALE GENOMIC DNA]</scope>
    <source>
        <strain evidence="1 2">BZ-TG-R113</strain>
    </source>
</reference>
<keyword evidence="2" id="KW-1185">Reference proteome</keyword>
<proteinExistence type="predicted"/>
<gene>
    <name evidence="1" type="ORF">RYX56_16550</name>
</gene>
<evidence type="ECO:0000313" key="1">
    <source>
        <dbReference type="EMBL" id="MDV2685979.1"/>
    </source>
</evidence>
<name>A0ABU3XF08_9BACI</name>
<protein>
    <submittedName>
        <fullName evidence="1">Uncharacterized protein</fullName>
    </submittedName>
</protein>
<sequence length="60" mass="6766">MMDSHLLLAPITAMASAHSNITMVELDAPLWLKEEDNQSNLFYEGWIVSCRKSAESRLSL</sequence>
<dbReference type="EMBL" id="JAWJBA010000006">
    <property type="protein sequence ID" value="MDV2685979.1"/>
    <property type="molecule type" value="Genomic_DNA"/>
</dbReference>
<comment type="caution">
    <text evidence="1">The sequence shown here is derived from an EMBL/GenBank/DDBJ whole genome shotgun (WGS) entry which is preliminary data.</text>
</comment>